<evidence type="ECO:0000256" key="2">
    <source>
        <dbReference type="ARBA" id="ARBA00006124"/>
    </source>
</evidence>
<evidence type="ECO:0000256" key="11">
    <source>
        <dbReference type="ARBA" id="ARBA00022860"/>
    </source>
</evidence>
<comment type="caution">
    <text evidence="21">The sequence shown here is derived from an EMBL/GenBank/DDBJ whole genome shotgun (WGS) entry which is preliminary data.</text>
</comment>
<comment type="function">
    <text evidence="17">Catalyzes the hydrolysis of ATP coupled with the transport of calcium.</text>
</comment>
<evidence type="ECO:0000256" key="5">
    <source>
        <dbReference type="ARBA" id="ARBA00022692"/>
    </source>
</evidence>
<dbReference type="Pfam" id="PF00689">
    <property type="entry name" value="Cation_ATPase_C"/>
    <property type="match status" value="1"/>
</dbReference>
<keyword evidence="22" id="KW-1185">Reference proteome</keyword>
<feature type="domain" description="Cation-transporting P-type ATPase C-terminal" evidence="19">
    <location>
        <begin position="790"/>
        <end position="960"/>
    </location>
</feature>
<dbReference type="Gene3D" id="1.20.1110.10">
    <property type="entry name" value="Calcium-transporting ATPase, transmembrane domain"/>
    <property type="match status" value="2"/>
</dbReference>
<name>A0AAV6WJE9_9LAMI</name>
<dbReference type="InterPro" id="IPR004014">
    <property type="entry name" value="ATPase_P-typ_cation-transptr_N"/>
</dbReference>
<keyword evidence="14 17" id="KW-0406">Ion transport</keyword>
<dbReference type="GO" id="GO:0005388">
    <property type="term" value="F:P-type calcium transporter activity"/>
    <property type="evidence" value="ECO:0007669"/>
    <property type="project" value="UniProtKB-EC"/>
</dbReference>
<evidence type="ECO:0000259" key="18">
    <source>
        <dbReference type="Pfam" id="PF00122"/>
    </source>
</evidence>
<dbReference type="InterPro" id="IPR006068">
    <property type="entry name" value="ATPase_P-typ_cation-transptr_C"/>
</dbReference>
<dbReference type="InterPro" id="IPR023214">
    <property type="entry name" value="HAD_sf"/>
</dbReference>
<evidence type="ECO:0000256" key="10">
    <source>
        <dbReference type="ARBA" id="ARBA00022842"/>
    </source>
</evidence>
<evidence type="ECO:0000256" key="7">
    <source>
        <dbReference type="ARBA" id="ARBA00022741"/>
    </source>
</evidence>
<dbReference type="SUPFAM" id="SSF56784">
    <property type="entry name" value="HAD-like"/>
    <property type="match status" value="1"/>
</dbReference>
<evidence type="ECO:0000256" key="14">
    <source>
        <dbReference type="ARBA" id="ARBA00023065"/>
    </source>
</evidence>
<feature type="transmembrane region" description="Helical" evidence="17">
    <location>
        <begin position="345"/>
        <end position="367"/>
    </location>
</feature>
<dbReference type="InterPro" id="IPR008250">
    <property type="entry name" value="ATPase_P-typ_transduc_dom_A_sf"/>
</dbReference>
<dbReference type="InterPro" id="IPR036412">
    <property type="entry name" value="HAD-like_sf"/>
</dbReference>
<evidence type="ECO:0000256" key="8">
    <source>
        <dbReference type="ARBA" id="ARBA00022837"/>
    </source>
</evidence>
<dbReference type="EC" id="7.2.2.10" evidence="17"/>
<dbReference type="InterPro" id="IPR023298">
    <property type="entry name" value="ATPase_P-typ_TM_dom_sf"/>
</dbReference>
<proteinExistence type="inferred from homology"/>
<dbReference type="InterPro" id="IPR023299">
    <property type="entry name" value="ATPase_P-typ_cyto_dom_N"/>
</dbReference>
<keyword evidence="10" id="KW-0460">Magnesium</keyword>
<dbReference type="PANTHER" id="PTHR24093:SF518">
    <property type="entry name" value="CALCIUM-TRANSPORTING ATPASE"/>
    <property type="match status" value="1"/>
</dbReference>
<evidence type="ECO:0000256" key="9">
    <source>
        <dbReference type="ARBA" id="ARBA00022840"/>
    </source>
</evidence>
<dbReference type="Gene3D" id="3.40.1110.10">
    <property type="entry name" value="Calcium-transporting ATPase, cytoplasmic domain N"/>
    <property type="match status" value="2"/>
</dbReference>
<dbReference type="FunFam" id="1.20.1110.10:FF:000039">
    <property type="entry name" value="Calcium-transporting ATPase"/>
    <property type="match status" value="1"/>
</dbReference>
<comment type="subcellular location">
    <subcellularLocation>
        <location evidence="1 17">Membrane</location>
        <topology evidence="1 17">Multi-pass membrane protein</topology>
    </subcellularLocation>
</comment>
<dbReference type="GO" id="GO:0005524">
    <property type="term" value="F:ATP binding"/>
    <property type="evidence" value="ECO:0007669"/>
    <property type="project" value="UniProtKB-KW"/>
</dbReference>
<keyword evidence="9 17" id="KW-0067">ATP-binding</keyword>
<keyword evidence="4 17" id="KW-0109">Calcium transport</keyword>
<evidence type="ECO:0000256" key="3">
    <source>
        <dbReference type="ARBA" id="ARBA00022448"/>
    </source>
</evidence>
<comment type="caution">
    <text evidence="17">Lacks conserved residue(s) required for the propagation of feature annotation.</text>
</comment>
<dbReference type="InterPro" id="IPR006408">
    <property type="entry name" value="P-type_ATPase_IIB"/>
</dbReference>
<dbReference type="Gene3D" id="3.40.50.1000">
    <property type="entry name" value="HAD superfamily/HAD-like"/>
    <property type="match status" value="2"/>
</dbReference>
<keyword evidence="3 17" id="KW-0813">Transport</keyword>
<feature type="transmembrane region" description="Helical" evidence="17">
    <location>
        <begin position="908"/>
        <end position="927"/>
    </location>
</feature>
<keyword evidence="15 17" id="KW-0472">Membrane</keyword>
<dbReference type="GO" id="GO:0046872">
    <property type="term" value="F:metal ion binding"/>
    <property type="evidence" value="ECO:0007669"/>
    <property type="project" value="UniProtKB-KW"/>
</dbReference>
<dbReference type="GO" id="GO:0005516">
    <property type="term" value="F:calmodulin binding"/>
    <property type="evidence" value="ECO:0007669"/>
    <property type="project" value="UniProtKB-KW"/>
</dbReference>
<dbReference type="NCBIfam" id="TIGR01517">
    <property type="entry name" value="ATPase-IIB_Ca"/>
    <property type="match status" value="1"/>
</dbReference>
<feature type="domain" description="P-type ATPase A" evidence="18">
    <location>
        <begin position="189"/>
        <end position="282"/>
    </location>
</feature>
<dbReference type="SUPFAM" id="SSF81665">
    <property type="entry name" value="Calcium ATPase, transmembrane domain M"/>
    <property type="match status" value="1"/>
</dbReference>
<evidence type="ECO:0000256" key="6">
    <source>
        <dbReference type="ARBA" id="ARBA00022723"/>
    </source>
</evidence>
<dbReference type="PRINTS" id="PR00119">
    <property type="entry name" value="CATATPASE"/>
</dbReference>
<keyword evidence="13 17" id="KW-1133">Transmembrane helix</keyword>
<feature type="transmembrane region" description="Helical" evidence="17">
    <location>
        <begin position="846"/>
        <end position="866"/>
    </location>
</feature>
<evidence type="ECO:0000256" key="1">
    <source>
        <dbReference type="ARBA" id="ARBA00004141"/>
    </source>
</evidence>
<keyword evidence="11" id="KW-0112">Calmodulin-binding</keyword>
<feature type="transmembrane region" description="Helical" evidence="17">
    <location>
        <begin position="793"/>
        <end position="813"/>
    </location>
</feature>
<dbReference type="GO" id="GO:0005886">
    <property type="term" value="C:plasma membrane"/>
    <property type="evidence" value="ECO:0007669"/>
    <property type="project" value="TreeGrafter"/>
</dbReference>
<evidence type="ECO:0000256" key="13">
    <source>
        <dbReference type="ARBA" id="ARBA00022989"/>
    </source>
</evidence>
<feature type="transmembrane region" description="Helical" evidence="17">
    <location>
        <begin position="939"/>
        <end position="958"/>
    </location>
</feature>
<gene>
    <name evidence="21" type="ORF">BUALT_Bualt14G0101900</name>
</gene>
<dbReference type="NCBIfam" id="TIGR01494">
    <property type="entry name" value="ATPase_P-type"/>
    <property type="match status" value="1"/>
</dbReference>
<accession>A0AAV6WJE9</accession>
<dbReference type="SUPFAM" id="SSF81653">
    <property type="entry name" value="Calcium ATPase, transduction domain A"/>
    <property type="match status" value="1"/>
</dbReference>
<evidence type="ECO:0000313" key="22">
    <source>
        <dbReference type="Proteomes" id="UP000826271"/>
    </source>
</evidence>
<feature type="transmembrane region" description="Helical" evidence="17">
    <location>
        <begin position="120"/>
        <end position="141"/>
    </location>
</feature>
<evidence type="ECO:0000259" key="20">
    <source>
        <dbReference type="Pfam" id="PF00690"/>
    </source>
</evidence>
<evidence type="ECO:0000256" key="15">
    <source>
        <dbReference type="ARBA" id="ARBA00023136"/>
    </source>
</evidence>
<dbReference type="AlphaFoldDB" id="A0AAV6WJE9"/>
<dbReference type="GO" id="GO:0016887">
    <property type="term" value="F:ATP hydrolysis activity"/>
    <property type="evidence" value="ECO:0007669"/>
    <property type="project" value="InterPro"/>
</dbReference>
<keyword evidence="5 17" id="KW-0812">Transmembrane</keyword>
<dbReference type="Pfam" id="PF00122">
    <property type="entry name" value="E1-E2_ATPase"/>
    <property type="match status" value="1"/>
</dbReference>
<dbReference type="InterPro" id="IPR001757">
    <property type="entry name" value="P_typ_ATPase"/>
</dbReference>
<dbReference type="SUPFAM" id="SSF81660">
    <property type="entry name" value="Metal cation-transporting ATPase, ATP-binding domain N"/>
    <property type="match status" value="1"/>
</dbReference>
<dbReference type="Proteomes" id="UP000826271">
    <property type="component" value="Unassembled WGS sequence"/>
</dbReference>
<evidence type="ECO:0000256" key="17">
    <source>
        <dbReference type="RuleBase" id="RU361146"/>
    </source>
</evidence>
<feature type="transmembrane region" description="Helical" evidence="17">
    <location>
        <begin position="153"/>
        <end position="174"/>
    </location>
</feature>
<evidence type="ECO:0000313" key="21">
    <source>
        <dbReference type="EMBL" id="KAG8370293.1"/>
    </source>
</evidence>
<dbReference type="Pfam" id="PF13246">
    <property type="entry name" value="Cation_ATPase"/>
    <property type="match status" value="1"/>
</dbReference>
<dbReference type="EMBL" id="WHWC01000014">
    <property type="protein sequence ID" value="KAG8370293.1"/>
    <property type="molecule type" value="Genomic_DNA"/>
</dbReference>
<dbReference type="Gene3D" id="2.70.150.10">
    <property type="entry name" value="Calcium-transporting ATPase, cytoplasmic transduction domain A"/>
    <property type="match status" value="1"/>
</dbReference>
<comment type="catalytic activity">
    <reaction evidence="16 17">
        <text>Ca(2+)(in) + ATP + H2O = Ca(2+)(out) + ADP + phosphate + H(+)</text>
        <dbReference type="Rhea" id="RHEA:18105"/>
        <dbReference type="ChEBI" id="CHEBI:15377"/>
        <dbReference type="ChEBI" id="CHEBI:15378"/>
        <dbReference type="ChEBI" id="CHEBI:29108"/>
        <dbReference type="ChEBI" id="CHEBI:30616"/>
        <dbReference type="ChEBI" id="CHEBI:43474"/>
        <dbReference type="ChEBI" id="CHEBI:456216"/>
        <dbReference type="EC" id="7.2.2.10"/>
    </reaction>
</comment>
<organism evidence="21 22">
    <name type="scientific">Buddleja alternifolia</name>
    <dbReference type="NCBI Taxonomy" id="168488"/>
    <lineage>
        <taxon>Eukaryota</taxon>
        <taxon>Viridiplantae</taxon>
        <taxon>Streptophyta</taxon>
        <taxon>Embryophyta</taxon>
        <taxon>Tracheophyta</taxon>
        <taxon>Spermatophyta</taxon>
        <taxon>Magnoliopsida</taxon>
        <taxon>eudicotyledons</taxon>
        <taxon>Gunneridae</taxon>
        <taxon>Pentapetalae</taxon>
        <taxon>asterids</taxon>
        <taxon>lamiids</taxon>
        <taxon>Lamiales</taxon>
        <taxon>Scrophulariaceae</taxon>
        <taxon>Buddlejeae</taxon>
        <taxon>Buddleja</taxon>
    </lineage>
</organism>
<keyword evidence="12" id="KW-1278">Translocase</keyword>
<evidence type="ECO:0000256" key="12">
    <source>
        <dbReference type="ARBA" id="ARBA00022967"/>
    </source>
</evidence>
<keyword evidence="8 17" id="KW-0106">Calcium</keyword>
<feature type="transmembrane region" description="Helical" evidence="17">
    <location>
        <begin position="765"/>
        <end position="787"/>
    </location>
</feature>
<feature type="domain" description="Cation-transporting P-type ATPase N-terminal" evidence="20">
    <location>
        <begin position="68"/>
        <end position="136"/>
    </location>
</feature>
<sequence>MALSSSAFRQTAPTSVVGYHQTSGESFGIVTEIEANYEQNLGLHLSNVNQPDLNVLVKQNEGAKLVELGGVKEIANSLKTNVQHGIRSSIGEILIRRRTFGSNFYVEARRKSFVHLLGQALNHLPIVLLLISAVVSLALGISKHGPKQGWYDGGSILISILVSICVSAYSNSWLNRQHELLSEEKEKILVEVVRDGTRQWISIFDIVVGDVVCLKTGDQVPADGLFIDGLDLEVDEYGTNRRVLIGEHQESFLVSGSYVVNGYATILVTAVGMNTKWGETMSSRVSDPNVQMPLQARLNRLASLMRKIGLLVAFMIFALLLVRYFTGNTKDQSGNKRFKGSKTSIFDLCNAIVGFFITAVMIIVVAIPEGLIFALKLTVLHSMKGMMDNQTMVRNSSAFEAIGFPTTICTEINGALCSNWMKVSKSLIGKDSITEKNLMEENVLELFVEGISITRDIALKLFRCAPIDDAIHTWTVLTLSGMEMHNKARCLSLIRVEASPANKKRIGVVVQRELDSTISVHWRGDAEGILSSCSHYYEMNGSITVFNDEDRELFRQRIENMTASGLQCIALAHKHILIHDRISRSEKIPEDNLTLLALMGLKGFCHPGTKHAIEACQLAGVKVIMVTKENITVARSMAMEYGLLSLTEEVENEGSIVTGNQFRDYDDNEAMEIVGNIRIMAKSYYLDKLAIVRILKKNDHVVVVTGDNTTDALSLKEADIGVAMGVESTQMAKESSDIVVRDGNFVDVVEIVRWRLCIHSNIQKFLQFQLTTIVATLVINLVAAAVAGEVPLTVVQLLWLHLVVGTLGALALATEKPTKKLMENQPGIQNKSLISNLMWGNLLSQALYQIAVVMVLQFKGVAILGISSEKVNDTMIFNTFVLCQMFNEFNARMLKRKNVFKGIHRNKIFLGIIGITVVLQVAMVEFLKKFADTQRLNMEQWGVCIAIAAVSWPIGWLVKFTTSVLP</sequence>
<keyword evidence="6" id="KW-0479">Metal-binding</keyword>
<evidence type="ECO:0000256" key="4">
    <source>
        <dbReference type="ARBA" id="ARBA00022568"/>
    </source>
</evidence>
<protein>
    <recommendedName>
        <fullName evidence="17">Calcium-transporting ATPase</fullName>
        <ecNumber evidence="17">7.2.2.10</ecNumber>
    </recommendedName>
</protein>
<evidence type="ECO:0000256" key="16">
    <source>
        <dbReference type="ARBA" id="ARBA00048694"/>
    </source>
</evidence>
<dbReference type="Pfam" id="PF00690">
    <property type="entry name" value="Cation_ATPase_N"/>
    <property type="match status" value="1"/>
</dbReference>
<dbReference type="PANTHER" id="PTHR24093">
    <property type="entry name" value="CATION TRANSPORTING ATPASE"/>
    <property type="match status" value="1"/>
</dbReference>
<reference evidence="21" key="1">
    <citation type="submission" date="2019-10" db="EMBL/GenBank/DDBJ databases">
        <authorList>
            <person name="Zhang R."/>
            <person name="Pan Y."/>
            <person name="Wang J."/>
            <person name="Ma R."/>
            <person name="Yu S."/>
        </authorList>
    </citation>
    <scope>NUCLEOTIDE SEQUENCE</scope>
    <source>
        <strain evidence="21">LA-IB0</strain>
        <tissue evidence="21">Leaf</tissue>
    </source>
</reference>
<feature type="transmembrane region" description="Helical" evidence="17">
    <location>
        <begin position="308"/>
        <end position="325"/>
    </location>
</feature>
<evidence type="ECO:0000259" key="19">
    <source>
        <dbReference type="Pfam" id="PF00689"/>
    </source>
</evidence>
<keyword evidence="7 17" id="KW-0547">Nucleotide-binding</keyword>
<comment type="similarity">
    <text evidence="2 17">Belongs to the cation transport ATPase (P-type) (TC 3.A.3) family. Type IIB subfamily.</text>
</comment>
<dbReference type="InterPro" id="IPR059000">
    <property type="entry name" value="ATPase_P-type_domA"/>
</dbReference>